<name>A8AN95_CITK8</name>
<evidence type="ECO:0000256" key="1">
    <source>
        <dbReference type="SAM" id="MobiDB-lite"/>
    </source>
</evidence>
<keyword evidence="3" id="KW-1185">Reference proteome</keyword>
<evidence type="ECO:0000313" key="2">
    <source>
        <dbReference type="EMBL" id="ABV14958.1"/>
    </source>
</evidence>
<proteinExistence type="predicted"/>
<protein>
    <submittedName>
        <fullName evidence="2">Uncharacterized protein</fullName>
    </submittedName>
</protein>
<sequence length="43" mass="4883">MCRMAASMPSPAYRTGRPEKRSAIRHADLQDFKVVEEDPHGCH</sequence>
<dbReference type="HOGENOM" id="CLU_3231464_0_0_6"/>
<evidence type="ECO:0000313" key="3">
    <source>
        <dbReference type="Proteomes" id="UP000008148"/>
    </source>
</evidence>
<reference evidence="2 3" key="1">
    <citation type="submission" date="2007-08" db="EMBL/GenBank/DDBJ databases">
        <authorList>
            <consortium name="The Citrobacter koseri Genome Sequencing Project"/>
            <person name="McClelland M."/>
            <person name="Sanderson E.K."/>
            <person name="Porwollik S."/>
            <person name="Spieth J."/>
            <person name="Clifton W.S."/>
            <person name="Latreille P."/>
            <person name="Courtney L."/>
            <person name="Wang C."/>
            <person name="Pepin K."/>
            <person name="Bhonagiri V."/>
            <person name="Nash W."/>
            <person name="Johnson M."/>
            <person name="Thiruvilangam P."/>
            <person name="Wilson R."/>
        </authorList>
    </citation>
    <scope>NUCLEOTIDE SEQUENCE [LARGE SCALE GENOMIC DNA]</scope>
    <source>
        <strain evidence="3">ATCC BAA-895 / CDC 4225-83 / SGSC4696</strain>
    </source>
</reference>
<dbReference type="EMBL" id="CP000822">
    <property type="protein sequence ID" value="ABV14958.1"/>
    <property type="molecule type" value="Genomic_DNA"/>
</dbReference>
<organism evidence="2 3">
    <name type="scientific">Citrobacter koseri (strain ATCC BAA-895 / CDC 4225-83 / SGSC4696)</name>
    <dbReference type="NCBI Taxonomy" id="290338"/>
    <lineage>
        <taxon>Bacteria</taxon>
        <taxon>Pseudomonadati</taxon>
        <taxon>Pseudomonadota</taxon>
        <taxon>Gammaproteobacteria</taxon>
        <taxon>Enterobacterales</taxon>
        <taxon>Enterobacteriaceae</taxon>
        <taxon>Citrobacter</taxon>
    </lineage>
</organism>
<dbReference type="AlphaFoldDB" id="A8AN95"/>
<dbReference type="Proteomes" id="UP000008148">
    <property type="component" value="Chromosome"/>
</dbReference>
<feature type="region of interest" description="Disordered" evidence="1">
    <location>
        <begin position="1"/>
        <end position="24"/>
    </location>
</feature>
<accession>A8AN95</accession>
<dbReference type="KEGG" id="cko:CKO_03882"/>
<gene>
    <name evidence="2" type="ordered locus">CKO_03882</name>
</gene>